<dbReference type="Gene3D" id="3.40.50.300">
    <property type="entry name" value="P-loop containing nucleotide triphosphate hydrolases"/>
    <property type="match status" value="3"/>
</dbReference>
<keyword evidence="8 15" id="KW-0067">ATP-binding</keyword>
<dbReference type="Gene3D" id="1.10.486.10">
    <property type="entry name" value="PCRA, domain 4"/>
    <property type="match status" value="1"/>
</dbReference>
<evidence type="ECO:0000256" key="11">
    <source>
        <dbReference type="ARBA" id="ARBA00023204"/>
    </source>
</evidence>
<evidence type="ECO:0000256" key="16">
    <source>
        <dbReference type="PROSITE-ProRule" id="PRU00560"/>
    </source>
</evidence>
<sequence>MTQPFDLLGPLPAAGSTTVLEASAGTGKTFTLAALATRYLAEGRARPDQLLLVTFGRLASRELRDRVRAQVAGAAAALSGQRPPDNDVERHLCDGSADVLRQRAARLRDALADFDAATIVTIHQFCALVLKSLGVAGDTDETLTLVESLADLVGEIVDDRYLQRFGHDETPPPFSREEALKLANRVVEEPAAQLRPLDPEPGTEAAVRLEFAGEVLAELAHRKRRQGILGYTDLLTLLRDALRRSGSDAAERMRRRWPVVMVDEFQDTDPVQWEVIDSAFRGHCTLVLIGDPKQAIYGFRGGDIYTYLAAARTADDRRTLDTNWRSDSDLVDCLQVVMGDTRLGHREIVVPQVQAHHRGQRLAGAPHNAPFRLRVVDRPTLGCSAAKEILIDPLRTHIAADLAADIAALLGSGASYDGRPITAGDIAILVDRHPDARLCRDALSALDIPVVYTGDANVFATGAAADWLCLLEAFDAPHRSGLVRAAACTMFFGETAETLAAGGDALTDRVAQTLREWTDHARQHGIAAVFEAAKLAGMGRRVLSGRGGERQLTDCAHIGQLLNRAAHDERLGLPGLRDWLRKQCEDQTSRATERTRRLDSDTGAVQLMTVFMAKGLQFPVVYLPFLFNRNIGDRGDLLYHEPGADGTETRCLYIGGAAGPDRGRAKQFHHVEETLDHLRITYVALTRAQSQVVAWWGPSKDEVNSGLSRLLRGRSHGSVEVPTSCLPKPSDDEAWAHFEAWQDVGGPVVEHSQVIAPTPVPRPSSPTDLAVRHFHRRIDTDWRRTSYSALVRHAQEGTPAGVGSEPESHARDDESQDITVSQAAVGVGTDLRSPMADLPAGAAFGSLVHAVLETADPFAADLAAELAAQVRVHEPWWPIGVDADVLAAALVPMHDTPLGPLAGDVTLRRVGIADRLRELDFEIPLAGGDGPDTGPPVRVADVGALLRAHLDAADPFAPYADRLLSEALGGQPLRGYLSGSLDVVLRLPDRRYLVVDYKTNNLGETAADYGPSRMAEAMLHSDYPLQALLYTAVLHRFLRWRQPNYDPDRHLGGVLYLFVRGMCGPATPTVDGTPTGVFSWRPPTALVVALSDLLHQGAGV</sequence>
<dbReference type="Gene3D" id="3.90.320.10">
    <property type="match status" value="1"/>
</dbReference>
<dbReference type="InterPro" id="IPR014016">
    <property type="entry name" value="UvrD-like_ATP-bd"/>
</dbReference>
<dbReference type="Proteomes" id="UP001190336">
    <property type="component" value="Chromosome"/>
</dbReference>
<dbReference type="RefSeq" id="WP_308475521.1">
    <property type="nucleotide sequence ID" value="NZ_OY726394.1"/>
</dbReference>
<dbReference type="PANTHER" id="PTHR11070">
    <property type="entry name" value="UVRD / RECB / PCRA DNA HELICASE FAMILY MEMBER"/>
    <property type="match status" value="1"/>
</dbReference>
<feature type="region of interest" description="DNA-binding and helicase activity, interacts with RecC" evidence="15">
    <location>
        <begin position="1"/>
        <end position="756"/>
    </location>
</feature>
<keyword evidence="12 15" id="KW-0413">Isomerase</keyword>
<keyword evidence="2 15" id="KW-0479">Metal-binding</keyword>
<dbReference type="SUPFAM" id="SSF52980">
    <property type="entry name" value="Restriction endonuclease-like"/>
    <property type="match status" value="1"/>
</dbReference>
<dbReference type="InterPro" id="IPR011335">
    <property type="entry name" value="Restrct_endonuc-II-like"/>
</dbReference>
<evidence type="ECO:0000256" key="15">
    <source>
        <dbReference type="HAMAP-Rule" id="MF_01485"/>
    </source>
</evidence>
<keyword evidence="6 15" id="KW-0347">Helicase</keyword>
<evidence type="ECO:0000256" key="5">
    <source>
        <dbReference type="ARBA" id="ARBA00022801"/>
    </source>
</evidence>
<evidence type="ECO:0000313" key="20">
    <source>
        <dbReference type="EMBL" id="CAJ1493990.1"/>
    </source>
</evidence>
<evidence type="ECO:0000256" key="14">
    <source>
        <dbReference type="ARBA" id="ARBA00048988"/>
    </source>
</evidence>
<dbReference type="Pfam" id="PF00580">
    <property type="entry name" value="UvrD-helicase"/>
    <property type="match status" value="1"/>
</dbReference>
<comment type="catalytic activity">
    <reaction evidence="15">
        <text>Exonucleolytic cleavage (in the presence of ATP) in either 5'- to 3'- or 3'- to 5'-direction to yield 5'-phosphooligonucleotides.</text>
        <dbReference type="EC" id="3.1.11.5"/>
    </reaction>
</comment>
<accession>A0ABM9L7F7</accession>
<evidence type="ECO:0000256" key="10">
    <source>
        <dbReference type="ARBA" id="ARBA00023125"/>
    </source>
</evidence>
<evidence type="ECO:0000256" key="4">
    <source>
        <dbReference type="ARBA" id="ARBA00022763"/>
    </source>
</evidence>
<dbReference type="PANTHER" id="PTHR11070:SF23">
    <property type="entry name" value="RECBCD ENZYME SUBUNIT RECB"/>
    <property type="match status" value="1"/>
</dbReference>
<feature type="binding site" evidence="15">
    <location>
        <position position="849"/>
    </location>
    <ligand>
        <name>Mg(2+)</name>
        <dbReference type="ChEBI" id="CHEBI:18420"/>
    </ligand>
</feature>
<evidence type="ECO:0000256" key="17">
    <source>
        <dbReference type="SAM" id="MobiDB-lite"/>
    </source>
</evidence>
<keyword evidence="7 15" id="KW-0269">Exonuclease</keyword>
<keyword evidence="5 15" id="KW-0378">Hydrolase</keyword>
<feature type="binding site" evidence="15">
    <location>
        <position position="996"/>
    </location>
    <ligand>
        <name>Mg(2+)</name>
        <dbReference type="ChEBI" id="CHEBI:18420"/>
    </ligand>
</feature>
<dbReference type="Pfam" id="PF13361">
    <property type="entry name" value="UvrD_C"/>
    <property type="match status" value="1"/>
</dbReference>
<proteinExistence type="inferred from homology"/>
<dbReference type="PROSITE" id="PS51198">
    <property type="entry name" value="UVRD_HELICASE_ATP_BIND"/>
    <property type="match status" value="1"/>
</dbReference>
<comment type="cofactor">
    <cofactor evidence="15">
        <name>Mg(2+)</name>
        <dbReference type="ChEBI" id="CHEBI:18420"/>
    </cofactor>
    <text evidence="15">Binds 1 Mg(2+) ion per subunit.</text>
</comment>
<comment type="domain">
    <text evidence="15">The N-terminal DNA-binding domain is a ssDNA-dependent ATPase and has ATP-dependent 3'-5' helicase function. This domain interacts with RecC.</text>
</comment>
<feature type="binding site" evidence="15">
    <location>
        <position position="982"/>
    </location>
    <ligand>
        <name>Mg(2+)</name>
        <dbReference type="ChEBI" id="CHEBI:18420"/>
    </ligand>
</feature>
<dbReference type="InterPro" id="IPR038726">
    <property type="entry name" value="PDDEXK_AddAB-type"/>
</dbReference>
<comment type="function">
    <text evidence="15">A helicase/nuclease that prepares dsDNA breaks (DSB) for recombinational DNA repair. Binds to DSBs and unwinds DNA via a highly rapid and processive ATP-dependent bidirectional helicase activity. Unwinds dsDNA until it encounters a Chi (crossover hotspot instigator) sequence from the 3' direction. Cuts ssDNA a few nucleotides 3' to the Chi site. The properties and activities of the enzyme are changed at Chi. The Chi-altered holoenzyme produces a long 3'-ssDNA overhang and facilitates RecA-binding to the ssDNA for homologous DNA recombination and repair. Holoenzyme degrades any linearized DNA that is unable to undergo homologous recombination. In the holoenzyme this subunit contributes ATPase, 3'-5' helicase, exonuclease activity and loads RecA onto ssDNA.</text>
</comment>
<evidence type="ECO:0000256" key="1">
    <source>
        <dbReference type="ARBA" id="ARBA00022722"/>
    </source>
</evidence>
<dbReference type="GO" id="GO:0008854">
    <property type="term" value="F:exodeoxyribonuclease V activity"/>
    <property type="evidence" value="ECO:0007669"/>
    <property type="project" value="UniProtKB-EC"/>
</dbReference>
<keyword evidence="1 15" id="KW-0540">Nuclease</keyword>
<dbReference type="InterPro" id="IPR004586">
    <property type="entry name" value="RecB"/>
</dbReference>
<organism evidence="20 21">
    <name type="scientific">[Mycobacterium] kokjensenii</name>
    <dbReference type="NCBI Taxonomy" id="3064287"/>
    <lineage>
        <taxon>Bacteria</taxon>
        <taxon>Bacillati</taxon>
        <taxon>Actinomycetota</taxon>
        <taxon>Actinomycetes</taxon>
        <taxon>Mycobacteriales</taxon>
        <taxon>Mycobacteriaceae</taxon>
        <taxon>Mycolicibacter</taxon>
    </lineage>
</organism>
<evidence type="ECO:0000313" key="21">
    <source>
        <dbReference type="Proteomes" id="UP001190336"/>
    </source>
</evidence>
<evidence type="ECO:0000256" key="13">
    <source>
        <dbReference type="ARBA" id="ARBA00034617"/>
    </source>
</evidence>
<evidence type="ECO:0000256" key="9">
    <source>
        <dbReference type="ARBA" id="ARBA00022842"/>
    </source>
</evidence>
<dbReference type="NCBIfam" id="TIGR00609">
    <property type="entry name" value="recB"/>
    <property type="match status" value="1"/>
</dbReference>
<comment type="subunit">
    <text evidence="15">Heterotrimer of RecB, RecC and RecD. All subunits contribute to DNA-binding. Interacts with RecA.</text>
</comment>
<evidence type="ECO:0000256" key="8">
    <source>
        <dbReference type="ARBA" id="ARBA00022840"/>
    </source>
</evidence>
<comment type="catalytic activity">
    <reaction evidence="14 15">
        <text>ATP + H2O = ADP + phosphate + H(+)</text>
        <dbReference type="Rhea" id="RHEA:13065"/>
        <dbReference type="ChEBI" id="CHEBI:15377"/>
        <dbReference type="ChEBI" id="CHEBI:15378"/>
        <dbReference type="ChEBI" id="CHEBI:30616"/>
        <dbReference type="ChEBI" id="CHEBI:43474"/>
        <dbReference type="ChEBI" id="CHEBI:456216"/>
        <dbReference type="EC" id="5.6.2.4"/>
    </reaction>
</comment>
<dbReference type="SUPFAM" id="SSF52540">
    <property type="entry name" value="P-loop containing nucleoside triphosphate hydrolases"/>
    <property type="match status" value="1"/>
</dbReference>
<dbReference type="InterPro" id="IPR027417">
    <property type="entry name" value="P-loop_NTPase"/>
</dbReference>
<dbReference type="InterPro" id="IPR014017">
    <property type="entry name" value="DNA_helicase_UvrD-like_C"/>
</dbReference>
<keyword evidence="21" id="KW-1185">Reference proteome</keyword>
<reference evidence="20 21" key="1">
    <citation type="submission" date="2023-08" db="EMBL/GenBank/DDBJ databases">
        <authorList>
            <person name="Folkvardsen B D."/>
            <person name="Norman A."/>
        </authorList>
    </citation>
    <scope>NUCLEOTIDE SEQUENCE [LARGE SCALE GENOMIC DNA]</scope>
    <source>
        <strain evidence="20 21">Mu0083</strain>
    </source>
</reference>
<keyword evidence="9 15" id="KW-0460">Magnesium</keyword>
<keyword evidence="11 15" id="KW-0234">DNA repair</keyword>
<feature type="domain" description="UvrD-like helicase C-terminal" evidence="19">
    <location>
        <begin position="356"/>
        <end position="615"/>
    </location>
</feature>
<feature type="binding site" evidence="16">
    <location>
        <begin position="22"/>
        <end position="29"/>
    </location>
    <ligand>
        <name>ATP</name>
        <dbReference type="ChEBI" id="CHEBI:30616"/>
    </ligand>
</feature>
<gene>
    <name evidence="15 20" type="primary">recB</name>
    <name evidence="20" type="ORF">MU0083_000595</name>
</gene>
<evidence type="ECO:0000259" key="19">
    <source>
        <dbReference type="PROSITE" id="PS51217"/>
    </source>
</evidence>
<feature type="domain" description="UvrD-like helicase ATP-binding" evidence="18">
    <location>
        <begin position="1"/>
        <end position="327"/>
    </location>
</feature>
<dbReference type="Pfam" id="PF12705">
    <property type="entry name" value="PDDEXK_1"/>
    <property type="match status" value="1"/>
</dbReference>
<dbReference type="InterPro" id="IPR011604">
    <property type="entry name" value="PDDEXK-like_dom_sf"/>
</dbReference>
<evidence type="ECO:0000256" key="12">
    <source>
        <dbReference type="ARBA" id="ARBA00023235"/>
    </source>
</evidence>
<comment type="catalytic activity">
    <reaction evidence="13 15">
        <text>Couples ATP hydrolysis with the unwinding of duplex DNA by translocating in the 3'-5' direction.</text>
        <dbReference type="EC" id="5.6.2.4"/>
    </reaction>
</comment>
<dbReference type="EC" id="3.1.11.5" evidence="15"/>
<keyword evidence="3 15" id="KW-0547">Nucleotide-binding</keyword>
<protein>
    <recommendedName>
        <fullName evidence="15">RecBCD enzyme subunit RecB</fullName>
        <ecNumber evidence="15">3.1.11.5</ecNumber>
        <ecNumber evidence="15">5.6.2.4</ecNumber>
    </recommendedName>
    <alternativeName>
        <fullName evidence="15">DNA 3'-5' helicase subunit RecB</fullName>
    </alternativeName>
    <alternativeName>
        <fullName evidence="15">Exonuclease V subunit RecB</fullName>
        <shortName evidence="15">ExoV subunit RecB</shortName>
    </alternativeName>
    <alternativeName>
        <fullName evidence="15">Helicase/nuclease RecBCD subunit RecB</fullName>
    </alternativeName>
</protein>
<keyword evidence="10 15" id="KW-0238">DNA-binding</keyword>
<name>A0ABM9L7F7_9MYCO</name>
<feature type="region of interest" description="Disordered" evidence="17">
    <location>
        <begin position="796"/>
        <end position="819"/>
    </location>
</feature>
<evidence type="ECO:0000256" key="2">
    <source>
        <dbReference type="ARBA" id="ARBA00022723"/>
    </source>
</evidence>
<comment type="miscellaneous">
    <text evidence="15">In the RecBCD complex, RecB has a slow 3'-5' helicase, an exonuclease activity and loads RecA onto ssDNA, RecD has a fast 5'-3' helicase activity, while RecC stimulates the ATPase and processivity of the RecB helicase and contributes to recognition of the Chi site.</text>
</comment>
<dbReference type="Gene3D" id="1.10.3170.10">
    <property type="entry name" value="Recbcd, chain B, domain 2"/>
    <property type="match status" value="1"/>
</dbReference>
<evidence type="ECO:0000259" key="18">
    <source>
        <dbReference type="PROSITE" id="PS51198"/>
    </source>
</evidence>
<comment type="similarity">
    <text evidence="15">Belongs to the helicase family. UvrD subfamily.</text>
</comment>
<evidence type="ECO:0000256" key="7">
    <source>
        <dbReference type="ARBA" id="ARBA00022839"/>
    </source>
</evidence>
<feature type="region of interest" description="Nuclease activity, interacts with RecD and RecA" evidence="15">
    <location>
        <begin position="781"/>
        <end position="1100"/>
    </location>
</feature>
<feature type="active site" description="For nuclease activity" evidence="15">
    <location>
        <position position="996"/>
    </location>
</feature>
<dbReference type="InterPro" id="IPR000212">
    <property type="entry name" value="DNA_helicase_UvrD/REP"/>
</dbReference>
<dbReference type="PROSITE" id="PS51217">
    <property type="entry name" value="UVRD_HELICASE_CTER"/>
    <property type="match status" value="1"/>
</dbReference>
<dbReference type="EMBL" id="OY726394">
    <property type="protein sequence ID" value="CAJ1493990.1"/>
    <property type="molecule type" value="Genomic_DNA"/>
</dbReference>
<evidence type="ECO:0000256" key="3">
    <source>
        <dbReference type="ARBA" id="ARBA00022741"/>
    </source>
</evidence>
<dbReference type="EC" id="5.6.2.4" evidence="15"/>
<keyword evidence="4 15" id="KW-0227">DNA damage</keyword>
<comment type="domain">
    <text evidence="15">The C-terminal domain has nuclease activity and interacts with RecD. It interacts with RecA, facilitating its loading onto ssDNA.</text>
</comment>
<evidence type="ECO:0000256" key="6">
    <source>
        <dbReference type="ARBA" id="ARBA00022806"/>
    </source>
</evidence>
<dbReference type="HAMAP" id="MF_01485">
    <property type="entry name" value="RecB"/>
    <property type="match status" value="1"/>
</dbReference>
<dbReference type="CDD" id="cd22352">
    <property type="entry name" value="RecB_C-like"/>
    <property type="match status" value="1"/>
</dbReference>